<dbReference type="STRING" id="279113.CPter91_2754"/>
<organism evidence="1 2">
    <name type="scientific">Collimonas pratensis</name>
    <dbReference type="NCBI Taxonomy" id="279113"/>
    <lineage>
        <taxon>Bacteria</taxon>
        <taxon>Pseudomonadati</taxon>
        <taxon>Pseudomonadota</taxon>
        <taxon>Betaproteobacteria</taxon>
        <taxon>Burkholderiales</taxon>
        <taxon>Oxalobacteraceae</taxon>
        <taxon>Collimonas</taxon>
    </lineage>
</organism>
<protein>
    <submittedName>
        <fullName evidence="1">Uncharacterized protein</fullName>
    </submittedName>
</protein>
<dbReference type="EMBL" id="CP013234">
    <property type="protein sequence ID" value="AMP05102.1"/>
    <property type="molecule type" value="Genomic_DNA"/>
</dbReference>
<proteinExistence type="predicted"/>
<reference evidence="1 2" key="1">
    <citation type="submission" date="2015-11" db="EMBL/GenBank/DDBJ databases">
        <title>Exploring the genomic traits of fungus-feeding bacterial genus Collimonas.</title>
        <authorList>
            <person name="Song C."/>
            <person name="Schmidt R."/>
            <person name="de Jager V."/>
            <person name="Krzyzanowska D."/>
            <person name="Jongedijk E."/>
            <person name="Cankar K."/>
            <person name="Beekwilder J."/>
            <person name="van Veen A."/>
            <person name="de Boer W."/>
            <person name="van Veen J.A."/>
            <person name="Garbeva P."/>
        </authorList>
    </citation>
    <scope>NUCLEOTIDE SEQUENCE [LARGE SCALE GENOMIC DNA]</scope>
    <source>
        <strain evidence="1 2">Ter91</strain>
    </source>
</reference>
<dbReference type="RefSeq" id="WP_061940774.1">
    <property type="nucleotide sequence ID" value="NZ_CP013234.1"/>
</dbReference>
<dbReference type="OrthoDB" id="4846903at2"/>
<evidence type="ECO:0000313" key="1">
    <source>
        <dbReference type="EMBL" id="AMP05102.1"/>
    </source>
</evidence>
<dbReference type="KEGG" id="cpra:CPter91_2754"/>
<dbReference type="Proteomes" id="UP000074561">
    <property type="component" value="Chromosome"/>
</dbReference>
<name>A0A127Q637_9BURK</name>
<gene>
    <name evidence="1" type="ORF">CPter91_2754</name>
</gene>
<evidence type="ECO:0000313" key="2">
    <source>
        <dbReference type="Proteomes" id="UP000074561"/>
    </source>
</evidence>
<sequence>MNKRATLQRSTVNDPVSKLVTFIQFDEPALKVDEYTLKVTQTTNTAAPNSFTTSRNFAVSGERFSFQSGEVDSVFPPDLANGEFDGSLASVVLNRRTLPWERYLDTSNAELPWLAVLLFDADHQPLTRSATASDLVTLNQKITVLGNDQLTGVGKLPADVFSYPGMNPLGYGETPDESCSVIDIDLATFNSIAPSMNDMAYLAHIRQVDTVDTVKNGSEESVFSVVLGNRIAKNDQPAYAFLVSLENMGSYLPGDDGKPASFPAGIKSVRLICYRAWRFTANTMDQNFQQLLENLNRPVVDGRQITTLQFPATFVQPNDSQVQQALAAQAKGQLDGASSQVLVQNAFGQGYIPMNHEMRHANTSVSWFRGPCTPFAVSETSFVSTSSADAANHYNPQTGLFDVSYGAAWQIGQLMALQNTSYANALFNWKKAVNSATASQEEQAILQAALGANLVAGQAMPFSGLLRTRSNALEQPPLPDIVTLWLSRLKLLYGVPFNYLVPNEQMLPLESLRFFYLDLNWINHIVDGAFSIGRTCSKQQSTDSALFGQLQNAAHPVTLNQRRQRKSQHFAANAVQQYTGFLLRSQVVAGWPNVQVNGYAVADDISTEIKKLRMDRLSADCIICIFDGEIKQVAIHEPPEQLHCGIEINSAPYSTTLRAVTGDRPGSQFLSDPKGGPPTAVIPMRADTQTLQVAQAAGSILSKLNTDFNQGIQDFTSAEFALEMIKGVVKVNFSQHN</sequence>
<accession>A0A127Q637</accession>
<dbReference type="PATRIC" id="fig|279113.9.peg.2718"/>
<dbReference type="AlphaFoldDB" id="A0A127Q637"/>